<gene>
    <name evidence="2" type="ORF">FHK82_00200</name>
</gene>
<accession>A0A558DGM6</accession>
<dbReference type="AlphaFoldDB" id="A0A558DGM6"/>
<evidence type="ECO:0000313" key="3">
    <source>
        <dbReference type="Proteomes" id="UP000317355"/>
    </source>
</evidence>
<dbReference type="Proteomes" id="UP000317355">
    <property type="component" value="Unassembled WGS sequence"/>
</dbReference>
<comment type="caution">
    <text evidence="2">The sequence shown here is derived from an EMBL/GenBank/DDBJ whole genome shotgun (WGS) entry which is preliminary data.</text>
</comment>
<sequence length="213" mass="23373">MNIDKEGFVTVSKGILVVLGSVLGSVLFLFVTFFFFGGDAVEQTILNAHGYVFSSLDDHKIPVSDAVQIKGLIEKGYVVNTGDLIGDISNFYSSIIEFLVVIIGVLGVVAFMYVRAGSESVAEAQAIAAVEKYFESQKFYELLKTHVLSQTVIETKELKESLKPDLQIIEESMESMGLFEERLVVIEEKLASIDSEEMEGAKGRISIRDEGGI</sequence>
<feature type="transmembrane region" description="Helical" evidence="1">
    <location>
        <begin position="91"/>
        <end position="114"/>
    </location>
</feature>
<keyword evidence="1" id="KW-1133">Transmembrane helix</keyword>
<protein>
    <submittedName>
        <fullName evidence="2">Uncharacterized protein</fullName>
    </submittedName>
</protein>
<name>A0A558DGM6_9GAMM</name>
<feature type="transmembrane region" description="Helical" evidence="1">
    <location>
        <begin position="15"/>
        <end position="36"/>
    </location>
</feature>
<keyword evidence="1" id="KW-0812">Transmembrane</keyword>
<dbReference type="EMBL" id="VMRY01000001">
    <property type="protein sequence ID" value="TVT60169.1"/>
    <property type="molecule type" value="Genomic_DNA"/>
</dbReference>
<keyword evidence="1" id="KW-0472">Membrane</keyword>
<organism evidence="2 3">
    <name type="scientific">Sedimenticola thiotaurini</name>
    <dbReference type="NCBI Taxonomy" id="1543721"/>
    <lineage>
        <taxon>Bacteria</taxon>
        <taxon>Pseudomonadati</taxon>
        <taxon>Pseudomonadota</taxon>
        <taxon>Gammaproteobacteria</taxon>
        <taxon>Chromatiales</taxon>
        <taxon>Sedimenticolaceae</taxon>
        <taxon>Sedimenticola</taxon>
    </lineage>
</organism>
<evidence type="ECO:0000256" key="1">
    <source>
        <dbReference type="SAM" id="Phobius"/>
    </source>
</evidence>
<evidence type="ECO:0000313" key="2">
    <source>
        <dbReference type="EMBL" id="TVT60169.1"/>
    </source>
</evidence>
<proteinExistence type="predicted"/>
<reference evidence="2 3" key="1">
    <citation type="submission" date="2019-07" db="EMBL/GenBank/DDBJ databases">
        <title>The pathways for chlorine oxyanion respiration interact through the shared metabolite chlorate.</title>
        <authorList>
            <person name="Barnum T.P."/>
            <person name="Cheng Y."/>
            <person name="Hill K.A."/>
            <person name="Lucas L.N."/>
            <person name="Carlson H.K."/>
            <person name="Coates J.D."/>
        </authorList>
    </citation>
    <scope>NUCLEOTIDE SEQUENCE [LARGE SCALE GENOMIC DNA]</scope>
    <source>
        <strain evidence="2">BK-3</strain>
    </source>
</reference>